<comment type="caution">
    <text evidence="1">The sequence shown here is derived from an EMBL/GenBank/DDBJ whole genome shotgun (WGS) entry which is preliminary data.</text>
</comment>
<dbReference type="Proteomes" id="UP000235728">
    <property type="component" value="Unassembled WGS sequence"/>
</dbReference>
<protein>
    <submittedName>
        <fullName evidence="1">Uncharacterized protein</fullName>
    </submittedName>
</protein>
<organism evidence="1 2">
    <name type="scientific">Beauveria bassiana</name>
    <name type="common">White muscardine disease fungus</name>
    <name type="synonym">Tritirachium shiotae</name>
    <dbReference type="NCBI Taxonomy" id="176275"/>
    <lineage>
        <taxon>Eukaryota</taxon>
        <taxon>Fungi</taxon>
        <taxon>Dikarya</taxon>
        <taxon>Ascomycota</taxon>
        <taxon>Pezizomycotina</taxon>
        <taxon>Sordariomycetes</taxon>
        <taxon>Hypocreomycetidae</taxon>
        <taxon>Hypocreales</taxon>
        <taxon>Cordycipitaceae</taxon>
        <taxon>Beauveria</taxon>
    </lineage>
</organism>
<accession>A0A2N6NVX7</accession>
<gene>
    <name evidence="1" type="ORF">BM221_001507</name>
</gene>
<proteinExistence type="predicted"/>
<evidence type="ECO:0000313" key="2">
    <source>
        <dbReference type="Proteomes" id="UP000235728"/>
    </source>
</evidence>
<evidence type="ECO:0000313" key="1">
    <source>
        <dbReference type="EMBL" id="PMB71418.1"/>
    </source>
</evidence>
<dbReference type="AlphaFoldDB" id="A0A2N6NVX7"/>
<reference evidence="1 2" key="1">
    <citation type="journal article" date="2016" name="Appl. Microbiol. Biotechnol.">
        <title>Characterization of T-DNA insertion mutants with decreased virulence in the entomopathogenic fungus Beauveria bassiana JEF-007.</title>
        <authorList>
            <person name="Kim S."/>
            <person name="Lee S.J."/>
            <person name="Nai Y.S."/>
            <person name="Yu J.S."/>
            <person name="Lee M.R."/>
            <person name="Yang Y.T."/>
            <person name="Kim J.S."/>
        </authorList>
    </citation>
    <scope>NUCLEOTIDE SEQUENCE [LARGE SCALE GENOMIC DNA]</scope>
    <source>
        <strain evidence="1 2">JEF-007</strain>
    </source>
</reference>
<name>A0A2N6NVX7_BEABA</name>
<sequence>MNSTFVAEAALVMADMSDSIAVTNTTGQIAMDNSKDLTGERVNYFALHQTLQVAKLLRGALGGDEAKLDMHATAKQSGGC</sequence>
<dbReference type="EMBL" id="MRVG01000002">
    <property type="protein sequence ID" value="PMB71418.1"/>
    <property type="molecule type" value="Genomic_DNA"/>
</dbReference>